<accession>A0A821WXK6</accession>
<evidence type="ECO:0000313" key="1">
    <source>
        <dbReference type="EMBL" id="CAF4935366.1"/>
    </source>
</evidence>
<dbReference type="OrthoDB" id="6931517at2759"/>
<evidence type="ECO:0008006" key="3">
    <source>
        <dbReference type="Google" id="ProtNLM"/>
    </source>
</evidence>
<name>A0A821WXK6_9NEOP</name>
<comment type="caution">
    <text evidence="1">The sequence shown here is derived from an EMBL/GenBank/DDBJ whole genome shotgun (WGS) entry which is preliminary data.</text>
</comment>
<dbReference type="Proteomes" id="UP000663880">
    <property type="component" value="Unassembled WGS sequence"/>
</dbReference>
<reference evidence="1" key="1">
    <citation type="submission" date="2021-02" db="EMBL/GenBank/DDBJ databases">
        <authorList>
            <person name="Steward A R."/>
        </authorList>
    </citation>
    <scope>NUCLEOTIDE SEQUENCE</scope>
</reference>
<protein>
    <recommendedName>
        <fullName evidence="3">HTH CENPB-type domain-containing protein</fullName>
    </recommendedName>
</protein>
<organism evidence="1 2">
    <name type="scientific">Pieris macdunnoughi</name>
    <dbReference type="NCBI Taxonomy" id="345717"/>
    <lineage>
        <taxon>Eukaryota</taxon>
        <taxon>Metazoa</taxon>
        <taxon>Ecdysozoa</taxon>
        <taxon>Arthropoda</taxon>
        <taxon>Hexapoda</taxon>
        <taxon>Insecta</taxon>
        <taxon>Pterygota</taxon>
        <taxon>Neoptera</taxon>
        <taxon>Endopterygota</taxon>
        <taxon>Lepidoptera</taxon>
        <taxon>Glossata</taxon>
        <taxon>Ditrysia</taxon>
        <taxon>Papilionoidea</taxon>
        <taxon>Pieridae</taxon>
        <taxon>Pierinae</taxon>
        <taxon>Pieris</taxon>
    </lineage>
</organism>
<keyword evidence="2" id="KW-1185">Reference proteome</keyword>
<evidence type="ECO:0000313" key="2">
    <source>
        <dbReference type="Proteomes" id="UP000663880"/>
    </source>
</evidence>
<sequence length="170" mass="19611">MEPQTLPLRRSLTDELKQAVFGNCQELDDNRFNWYKELLFNAPTVAEEINEENESGKPIRKTAKETGIPFSTLQERLKKPNMQMTKCGRITVFNQIQEKDMADQIKLLAKIFYGCTASEIKRIAYEYAVKNNVHNNFNNATQMAGKDWLKGFMKRNNLSVRKAEGTSLLK</sequence>
<gene>
    <name evidence="1" type="ORF">PMACD_LOCUS14216</name>
</gene>
<dbReference type="EMBL" id="CAJOBZ010000064">
    <property type="protein sequence ID" value="CAF4935366.1"/>
    <property type="molecule type" value="Genomic_DNA"/>
</dbReference>
<proteinExistence type="predicted"/>
<dbReference type="AlphaFoldDB" id="A0A821WXK6"/>